<proteinExistence type="predicted"/>
<gene>
    <name evidence="1" type="ORF">CWS20_23460</name>
</gene>
<feature type="non-terminal residue" evidence="1">
    <location>
        <position position="58"/>
    </location>
</feature>
<dbReference type="AlphaFoldDB" id="A0A2N0ZAJ7"/>
<evidence type="ECO:0000313" key="1">
    <source>
        <dbReference type="EMBL" id="PKG26525.1"/>
    </source>
</evidence>
<protein>
    <submittedName>
        <fullName evidence="1">ATP-dependent DNA ligase</fullName>
        <ecNumber evidence="1">6.5.1.1</ecNumber>
    </submittedName>
</protein>
<dbReference type="Gene3D" id="3.30.470.30">
    <property type="entry name" value="DNA ligase/mRNA capping enzyme"/>
    <property type="match status" value="1"/>
</dbReference>
<accession>A0A2N0ZAJ7</accession>
<sequence>MSTKSQHQIQYCVFDIMFLGYENVMTKPLYERKRLLEGCLIQNENIVLVQHGVASGKC</sequence>
<reference evidence="1 2" key="1">
    <citation type="journal article" date="2010" name="Int. J. Syst. Evol. Microbiol.">
        <title>Bacillus horneckiae sp. nov., isolated from a spacecraft-assembly clean room.</title>
        <authorList>
            <person name="Vaishampayan P."/>
            <person name="Probst A."/>
            <person name="Krishnamurthi S."/>
            <person name="Ghosh S."/>
            <person name="Osman S."/>
            <person name="McDowall A."/>
            <person name="Ruckmani A."/>
            <person name="Mayilraj S."/>
            <person name="Venkateswaran K."/>
        </authorList>
    </citation>
    <scope>NUCLEOTIDE SEQUENCE [LARGE SCALE GENOMIC DNA]</scope>
    <source>
        <strain evidence="2">1PO1SC</strain>
    </source>
</reference>
<keyword evidence="2" id="KW-1185">Reference proteome</keyword>
<dbReference type="Proteomes" id="UP000233343">
    <property type="component" value="Unassembled WGS sequence"/>
</dbReference>
<keyword evidence="1" id="KW-0436">Ligase</keyword>
<dbReference type="EC" id="6.5.1.1" evidence="1"/>
<organism evidence="1 2">
    <name type="scientific">Cytobacillus horneckiae</name>
    <dbReference type="NCBI Taxonomy" id="549687"/>
    <lineage>
        <taxon>Bacteria</taxon>
        <taxon>Bacillati</taxon>
        <taxon>Bacillota</taxon>
        <taxon>Bacilli</taxon>
        <taxon>Bacillales</taxon>
        <taxon>Bacillaceae</taxon>
        <taxon>Cytobacillus</taxon>
    </lineage>
</organism>
<dbReference type="EMBL" id="PISD01000065">
    <property type="protein sequence ID" value="PKG26525.1"/>
    <property type="molecule type" value="Genomic_DNA"/>
</dbReference>
<comment type="caution">
    <text evidence="1">The sequence shown here is derived from an EMBL/GenBank/DDBJ whole genome shotgun (WGS) entry which is preliminary data.</text>
</comment>
<name>A0A2N0ZAJ7_9BACI</name>
<evidence type="ECO:0000313" key="2">
    <source>
        <dbReference type="Proteomes" id="UP000233343"/>
    </source>
</evidence>
<dbReference type="GO" id="GO:0003910">
    <property type="term" value="F:DNA ligase (ATP) activity"/>
    <property type="evidence" value="ECO:0007669"/>
    <property type="project" value="UniProtKB-EC"/>
</dbReference>
<dbReference type="SUPFAM" id="SSF56091">
    <property type="entry name" value="DNA ligase/mRNA capping enzyme, catalytic domain"/>
    <property type="match status" value="1"/>
</dbReference>